<keyword evidence="9" id="KW-0460">Magnesium</keyword>
<dbReference type="CDD" id="cd10845">
    <property type="entry name" value="DSRM_RNAse_III_family"/>
    <property type="match status" value="1"/>
</dbReference>
<feature type="binding site" evidence="9">
    <location>
        <position position="119"/>
    </location>
    <ligand>
        <name>Mg(2+)</name>
        <dbReference type="ChEBI" id="CHEBI:18420"/>
    </ligand>
</feature>
<keyword evidence="3 9" id="KW-0698">rRNA processing</keyword>
<feature type="active site" evidence="9">
    <location>
        <position position="50"/>
    </location>
</feature>
<feature type="active site" evidence="9">
    <location>
        <position position="122"/>
    </location>
</feature>
<dbReference type="GO" id="GO:0004525">
    <property type="term" value="F:ribonuclease III activity"/>
    <property type="evidence" value="ECO:0007669"/>
    <property type="project" value="UniProtKB-UniRule"/>
</dbReference>
<keyword evidence="5 9" id="KW-0540">Nuclease</keyword>
<dbReference type="AlphaFoldDB" id="A0A2H0YQ25"/>
<evidence type="ECO:0000256" key="5">
    <source>
        <dbReference type="ARBA" id="ARBA00022722"/>
    </source>
</evidence>
<protein>
    <recommendedName>
        <fullName evidence="9">Ribonuclease 3</fullName>
        <ecNumber evidence="9">3.1.26.3</ecNumber>
    </recommendedName>
    <alternativeName>
        <fullName evidence="9">Ribonuclease III</fullName>
        <shortName evidence="9">RNase III</shortName>
    </alternativeName>
</protein>
<keyword evidence="8 9" id="KW-0694">RNA-binding</keyword>
<keyword evidence="9" id="KW-0963">Cytoplasm</keyword>
<dbReference type="FunFam" id="1.10.1520.10:FF:000001">
    <property type="entry name" value="Ribonuclease 3"/>
    <property type="match status" value="1"/>
</dbReference>
<dbReference type="Proteomes" id="UP000236845">
    <property type="component" value="Unassembled WGS sequence"/>
</dbReference>
<keyword evidence="4 9" id="KW-0507">mRNA processing</keyword>
<dbReference type="GO" id="GO:0005737">
    <property type="term" value="C:cytoplasm"/>
    <property type="evidence" value="ECO:0007669"/>
    <property type="project" value="UniProtKB-SubCell"/>
</dbReference>
<dbReference type="SUPFAM" id="SSF69065">
    <property type="entry name" value="RNase III domain-like"/>
    <property type="match status" value="1"/>
</dbReference>
<dbReference type="SMART" id="SM00358">
    <property type="entry name" value="DSRM"/>
    <property type="match status" value="1"/>
</dbReference>
<dbReference type="Pfam" id="PF00035">
    <property type="entry name" value="dsrm"/>
    <property type="match status" value="1"/>
</dbReference>
<comment type="cofactor">
    <cofactor evidence="9">
        <name>Mg(2+)</name>
        <dbReference type="ChEBI" id="CHEBI:18420"/>
    </cofactor>
</comment>
<evidence type="ECO:0000259" key="10">
    <source>
        <dbReference type="PROSITE" id="PS50137"/>
    </source>
</evidence>
<dbReference type="GO" id="GO:0010468">
    <property type="term" value="P:regulation of gene expression"/>
    <property type="evidence" value="ECO:0007669"/>
    <property type="project" value="TreeGrafter"/>
</dbReference>
<dbReference type="InterPro" id="IPR036389">
    <property type="entry name" value="RNase_III_sf"/>
</dbReference>
<reference evidence="13" key="1">
    <citation type="submission" date="2017-09" db="EMBL/GenBank/DDBJ databases">
        <title>Depth-based differentiation of microbial function through sediment-hosted aquifers and enrichment of novel symbionts in the deep terrestrial subsurface.</title>
        <authorList>
            <person name="Probst A.J."/>
            <person name="Ladd B."/>
            <person name="Jarett J.K."/>
            <person name="Geller-Mcgrath D.E."/>
            <person name="Sieber C.M.K."/>
            <person name="Emerson J.B."/>
            <person name="Anantharaman K."/>
            <person name="Thomas B.C."/>
            <person name="Malmstrom R."/>
            <person name="Stieglmeier M."/>
            <person name="Klingl A."/>
            <person name="Woyke T."/>
            <person name="Ryan C.M."/>
            <person name="Banfield J.F."/>
        </authorList>
    </citation>
    <scope>NUCLEOTIDE SEQUENCE [LARGE SCALE GENOMIC DNA]</scope>
</reference>
<dbReference type="SMART" id="SM00535">
    <property type="entry name" value="RIBOc"/>
    <property type="match status" value="1"/>
</dbReference>
<feature type="binding site" evidence="9">
    <location>
        <position position="122"/>
    </location>
    <ligand>
        <name>Mg(2+)</name>
        <dbReference type="ChEBI" id="CHEBI:18420"/>
    </ligand>
</feature>
<proteinExistence type="inferred from homology"/>
<evidence type="ECO:0000256" key="6">
    <source>
        <dbReference type="ARBA" id="ARBA00022759"/>
    </source>
</evidence>
<organism evidence="12 13">
    <name type="scientific">Candidatus Kerfeldbacteria bacterium CG08_land_8_20_14_0_20_43_14</name>
    <dbReference type="NCBI Taxonomy" id="2014246"/>
    <lineage>
        <taxon>Bacteria</taxon>
        <taxon>Candidatus Kerfeldiibacteriota</taxon>
    </lineage>
</organism>
<evidence type="ECO:0000256" key="2">
    <source>
        <dbReference type="ARBA" id="ARBA00010183"/>
    </source>
</evidence>
<keyword evidence="7 9" id="KW-0378">Hydrolase</keyword>
<feature type="domain" description="DRBM" evidence="10">
    <location>
        <begin position="160"/>
        <end position="224"/>
    </location>
</feature>
<sequence>MRHLLEFEKVIGFAFNNPELLKQAFVHRSYLNEHPDFPLAHNERLEFLGDAVLEMVVTEYLYQTFPNPEGELTNWRASLVNAKTLSEIAANLGMDDYMYLSRGEEKDKQSKARQIILANAIEAVVGAIYLDQGYPASQKFISDHVLIRLKYILDNDLAKDAKSRFQETAQEKFGITPTYKVLSESGPDHNRKFVVGVYIGADKVAEGNGTSKQEAQMSAAAAGLMAKGW</sequence>
<keyword evidence="6 9" id="KW-0255">Endonuclease</keyword>
<comment type="catalytic activity">
    <reaction evidence="1 9">
        <text>Endonucleolytic cleavage to 5'-phosphomonoester.</text>
        <dbReference type="EC" id="3.1.26.3"/>
    </reaction>
</comment>
<dbReference type="InterPro" id="IPR000999">
    <property type="entry name" value="RNase_III_dom"/>
</dbReference>
<keyword evidence="9" id="KW-0479">Metal-binding</keyword>
<dbReference type="EC" id="3.1.26.3" evidence="9"/>
<dbReference type="CDD" id="cd00593">
    <property type="entry name" value="RIBOc"/>
    <property type="match status" value="1"/>
</dbReference>
<dbReference type="Gene3D" id="3.30.160.20">
    <property type="match status" value="1"/>
</dbReference>
<evidence type="ECO:0000259" key="11">
    <source>
        <dbReference type="PROSITE" id="PS50142"/>
    </source>
</evidence>
<evidence type="ECO:0000256" key="8">
    <source>
        <dbReference type="ARBA" id="ARBA00022884"/>
    </source>
</evidence>
<dbReference type="Pfam" id="PF14622">
    <property type="entry name" value="Ribonucleas_3_3"/>
    <property type="match status" value="1"/>
</dbReference>
<dbReference type="PANTHER" id="PTHR11207:SF0">
    <property type="entry name" value="RIBONUCLEASE 3"/>
    <property type="match status" value="1"/>
</dbReference>
<comment type="subcellular location">
    <subcellularLocation>
        <location evidence="9">Cytoplasm</location>
    </subcellularLocation>
</comment>
<evidence type="ECO:0000256" key="3">
    <source>
        <dbReference type="ARBA" id="ARBA00022552"/>
    </source>
</evidence>
<dbReference type="InterPro" id="IPR014720">
    <property type="entry name" value="dsRBD_dom"/>
</dbReference>
<keyword evidence="9" id="KW-0699">rRNA-binding</keyword>
<accession>A0A2H0YQ25</accession>
<dbReference type="GO" id="GO:0003725">
    <property type="term" value="F:double-stranded RNA binding"/>
    <property type="evidence" value="ECO:0007669"/>
    <property type="project" value="TreeGrafter"/>
</dbReference>
<feature type="binding site" evidence="9">
    <location>
        <position position="46"/>
    </location>
    <ligand>
        <name>Mg(2+)</name>
        <dbReference type="ChEBI" id="CHEBI:18420"/>
    </ligand>
</feature>
<comment type="function">
    <text evidence="9">Digests double-stranded RNA. Involved in the processing of primary rRNA transcript to yield the immediate precursors to the large and small rRNAs (23S and 16S). Processes some mRNAs, and tRNAs when they are encoded in the rRNA operon. Processes pre-crRNA and tracrRNA of type II CRISPR loci if present in the organism.</text>
</comment>
<evidence type="ECO:0000313" key="12">
    <source>
        <dbReference type="EMBL" id="PIS40605.1"/>
    </source>
</evidence>
<dbReference type="GO" id="GO:0019843">
    <property type="term" value="F:rRNA binding"/>
    <property type="evidence" value="ECO:0007669"/>
    <property type="project" value="UniProtKB-KW"/>
</dbReference>
<keyword evidence="9" id="KW-0819">tRNA processing</keyword>
<evidence type="ECO:0000256" key="4">
    <source>
        <dbReference type="ARBA" id="ARBA00022664"/>
    </source>
</evidence>
<evidence type="ECO:0000313" key="13">
    <source>
        <dbReference type="Proteomes" id="UP000236845"/>
    </source>
</evidence>
<dbReference type="GO" id="GO:0046872">
    <property type="term" value="F:metal ion binding"/>
    <property type="evidence" value="ECO:0007669"/>
    <property type="project" value="UniProtKB-KW"/>
</dbReference>
<dbReference type="NCBIfam" id="TIGR02191">
    <property type="entry name" value="RNaseIII"/>
    <property type="match status" value="1"/>
</dbReference>
<dbReference type="GO" id="GO:0006397">
    <property type="term" value="P:mRNA processing"/>
    <property type="evidence" value="ECO:0007669"/>
    <property type="project" value="UniProtKB-UniRule"/>
</dbReference>
<dbReference type="GO" id="GO:0006364">
    <property type="term" value="P:rRNA processing"/>
    <property type="evidence" value="ECO:0007669"/>
    <property type="project" value="UniProtKB-UniRule"/>
</dbReference>
<gene>
    <name evidence="9 12" type="primary">rnc</name>
    <name evidence="12" type="ORF">COT26_02450</name>
</gene>
<dbReference type="PROSITE" id="PS50142">
    <property type="entry name" value="RNASE_3_2"/>
    <property type="match status" value="1"/>
</dbReference>
<evidence type="ECO:0000256" key="7">
    <source>
        <dbReference type="ARBA" id="ARBA00022801"/>
    </source>
</evidence>
<name>A0A2H0YQ25_9BACT</name>
<evidence type="ECO:0000256" key="9">
    <source>
        <dbReference type="HAMAP-Rule" id="MF_00104"/>
    </source>
</evidence>
<dbReference type="GO" id="GO:0008033">
    <property type="term" value="P:tRNA processing"/>
    <property type="evidence" value="ECO:0007669"/>
    <property type="project" value="UniProtKB-KW"/>
</dbReference>
<comment type="caution">
    <text evidence="12">The sequence shown here is derived from an EMBL/GenBank/DDBJ whole genome shotgun (WGS) entry which is preliminary data.</text>
</comment>
<dbReference type="EMBL" id="PEXW01000055">
    <property type="protein sequence ID" value="PIS40605.1"/>
    <property type="molecule type" value="Genomic_DNA"/>
</dbReference>
<feature type="domain" description="RNase III" evidence="11">
    <location>
        <begin position="4"/>
        <end position="133"/>
    </location>
</feature>
<evidence type="ECO:0000256" key="1">
    <source>
        <dbReference type="ARBA" id="ARBA00000109"/>
    </source>
</evidence>
<dbReference type="PROSITE" id="PS50137">
    <property type="entry name" value="DS_RBD"/>
    <property type="match status" value="1"/>
</dbReference>
<comment type="similarity">
    <text evidence="2">Belongs to the ribonuclease III family.</text>
</comment>
<dbReference type="PANTHER" id="PTHR11207">
    <property type="entry name" value="RIBONUCLEASE III"/>
    <property type="match status" value="1"/>
</dbReference>
<dbReference type="Gene3D" id="1.10.1520.10">
    <property type="entry name" value="Ribonuclease III domain"/>
    <property type="match status" value="1"/>
</dbReference>
<dbReference type="PROSITE" id="PS00517">
    <property type="entry name" value="RNASE_3_1"/>
    <property type="match status" value="1"/>
</dbReference>
<dbReference type="SUPFAM" id="SSF54768">
    <property type="entry name" value="dsRNA-binding domain-like"/>
    <property type="match status" value="1"/>
</dbReference>
<dbReference type="InterPro" id="IPR011907">
    <property type="entry name" value="RNase_III"/>
</dbReference>
<dbReference type="HAMAP" id="MF_00104">
    <property type="entry name" value="RNase_III"/>
    <property type="match status" value="1"/>
</dbReference>
<comment type="subunit">
    <text evidence="9">Homodimer.</text>
</comment>